<gene>
    <name evidence="1" type="ORF">XPG1_1862</name>
</gene>
<dbReference type="HOGENOM" id="CLU_2588942_0_0_6"/>
<keyword evidence="2" id="KW-1185">Reference proteome</keyword>
<sequence>MKRQLADLSQVGLQPWKLTLRGKHRGNSLVEPDSSFFHPLINKIDTVAKISMDLTFTQDSYYLNALDCRIGRLHGFETQR</sequence>
<dbReference type="EMBL" id="FO704551">
    <property type="protein sequence ID" value="CDG21517.1"/>
    <property type="molecule type" value="Genomic_DNA"/>
</dbReference>
<dbReference type="AlphaFoldDB" id="A0A068R2J8"/>
<reference evidence="1 2" key="1">
    <citation type="submission" date="2013-07" db="EMBL/GenBank/DDBJ databases">
        <authorList>
            <person name="Genoscope - CEA"/>
        </authorList>
    </citation>
    <scope>NUCLEOTIDE SEQUENCE [LARGE SCALE GENOMIC DNA]</scope>
    <source>
        <strain evidence="1 2">G6</strain>
    </source>
</reference>
<evidence type="ECO:0000313" key="1">
    <source>
        <dbReference type="EMBL" id="CDG21517.1"/>
    </source>
</evidence>
<dbReference type="Proteomes" id="UP000032735">
    <property type="component" value="Chromosome"/>
</dbReference>
<name>A0A068R2J8_9GAMM</name>
<accession>A0A068R2J8</accession>
<dbReference type="KEGG" id="xpo:XPG1_1862"/>
<proteinExistence type="predicted"/>
<evidence type="ECO:0000313" key="2">
    <source>
        <dbReference type="Proteomes" id="UP000032735"/>
    </source>
</evidence>
<protein>
    <submittedName>
        <fullName evidence="1">Uncharacterized protein</fullName>
    </submittedName>
</protein>
<organism evidence="1 2">
    <name type="scientific">Xenorhabdus poinarii G6</name>
    <dbReference type="NCBI Taxonomy" id="1354304"/>
    <lineage>
        <taxon>Bacteria</taxon>
        <taxon>Pseudomonadati</taxon>
        <taxon>Pseudomonadota</taxon>
        <taxon>Gammaproteobacteria</taxon>
        <taxon>Enterobacterales</taxon>
        <taxon>Morganellaceae</taxon>
        <taxon>Xenorhabdus</taxon>
    </lineage>
</organism>